<dbReference type="AlphaFoldDB" id="X1G806"/>
<gene>
    <name evidence="7" type="ORF">S03H2_20516</name>
</gene>
<dbReference type="InterPro" id="IPR024079">
    <property type="entry name" value="MetalloPept_cat_dom_sf"/>
</dbReference>
<dbReference type="Pfam" id="PF07998">
    <property type="entry name" value="Peptidase_M54"/>
    <property type="match status" value="1"/>
</dbReference>
<dbReference type="GO" id="GO:0008270">
    <property type="term" value="F:zinc ion binding"/>
    <property type="evidence" value="ECO:0007669"/>
    <property type="project" value="InterPro"/>
</dbReference>
<proteinExistence type="predicted"/>
<keyword evidence="6" id="KW-0482">Metalloprotease</keyword>
<comment type="cofactor">
    <cofactor evidence="1">
        <name>Zn(2+)</name>
        <dbReference type="ChEBI" id="CHEBI:29105"/>
    </cofactor>
</comment>
<evidence type="ECO:0000256" key="1">
    <source>
        <dbReference type="ARBA" id="ARBA00001947"/>
    </source>
</evidence>
<dbReference type="PIRSF" id="PIRSF005785">
    <property type="entry name" value="Zn-prot_arch"/>
    <property type="match status" value="1"/>
</dbReference>
<dbReference type="SUPFAM" id="SSF55486">
    <property type="entry name" value="Metalloproteases ('zincins'), catalytic domain"/>
    <property type="match status" value="1"/>
</dbReference>
<dbReference type="InterPro" id="IPR012962">
    <property type="entry name" value="Pept_M54_archaemetzincn"/>
</dbReference>
<evidence type="ECO:0000256" key="3">
    <source>
        <dbReference type="ARBA" id="ARBA00022723"/>
    </source>
</evidence>
<keyword evidence="2" id="KW-0645">Protease</keyword>
<evidence type="ECO:0000256" key="2">
    <source>
        <dbReference type="ARBA" id="ARBA00022670"/>
    </source>
</evidence>
<evidence type="ECO:0008006" key="8">
    <source>
        <dbReference type="Google" id="ProtNLM"/>
    </source>
</evidence>
<dbReference type="NCBIfam" id="NF033823">
    <property type="entry name" value="archmetzin"/>
    <property type="match status" value="1"/>
</dbReference>
<dbReference type="InterPro" id="IPR012091">
    <property type="entry name" value="Pept_M54_archaemetzncn_arc/bac"/>
</dbReference>
<dbReference type="GO" id="GO:0008237">
    <property type="term" value="F:metallopeptidase activity"/>
    <property type="evidence" value="ECO:0007669"/>
    <property type="project" value="UniProtKB-KW"/>
</dbReference>
<name>X1G806_9ZZZZ</name>
<keyword evidence="5" id="KW-0862">Zinc</keyword>
<comment type="caution">
    <text evidence="7">The sequence shown here is derived from an EMBL/GenBank/DDBJ whole genome shotgun (WGS) entry which is preliminary data.</text>
</comment>
<dbReference type="PANTHER" id="PTHR15910:SF1">
    <property type="entry name" value="ARCHAEMETZINCIN-2"/>
    <property type="match status" value="1"/>
</dbReference>
<evidence type="ECO:0000313" key="7">
    <source>
        <dbReference type="EMBL" id="GAH37694.1"/>
    </source>
</evidence>
<sequence>GDIDQDLLTKLKKNLKLVLRDYINSVKILKDEVEIINFLYNPKSKQYEASNILDFLKKDVINKNQFRTLGIINADIYSQKYNFIFGLARYPKTDFLKNNGVAIISIARLKEDFYRRPEDKPKLVLRTLKEAIHELGHTFNLKHCKNNCVMRLSDHLADTDEKPPEYCEKCVKELNNFFNVIK</sequence>
<dbReference type="CDD" id="cd11375">
    <property type="entry name" value="Peptidase_M54"/>
    <property type="match status" value="1"/>
</dbReference>
<evidence type="ECO:0000256" key="4">
    <source>
        <dbReference type="ARBA" id="ARBA00022801"/>
    </source>
</evidence>
<evidence type="ECO:0000256" key="5">
    <source>
        <dbReference type="ARBA" id="ARBA00022833"/>
    </source>
</evidence>
<dbReference type="PANTHER" id="PTHR15910">
    <property type="entry name" value="ARCHAEMETZINCIN"/>
    <property type="match status" value="1"/>
</dbReference>
<protein>
    <recommendedName>
        <fullName evidence="8">Archemetzincin</fullName>
    </recommendedName>
</protein>
<reference evidence="7" key="1">
    <citation type="journal article" date="2014" name="Front. Microbiol.">
        <title>High frequency of phylogenetically diverse reductive dehalogenase-homologous genes in deep subseafloor sedimentary metagenomes.</title>
        <authorList>
            <person name="Kawai M."/>
            <person name="Futagami T."/>
            <person name="Toyoda A."/>
            <person name="Takaki Y."/>
            <person name="Nishi S."/>
            <person name="Hori S."/>
            <person name="Arai W."/>
            <person name="Tsubouchi T."/>
            <person name="Morono Y."/>
            <person name="Uchiyama I."/>
            <person name="Ito T."/>
            <person name="Fujiyama A."/>
            <person name="Inagaki F."/>
            <person name="Takami H."/>
        </authorList>
    </citation>
    <scope>NUCLEOTIDE SEQUENCE</scope>
    <source>
        <strain evidence="7">Expedition CK06-06</strain>
    </source>
</reference>
<keyword evidence="4" id="KW-0378">Hydrolase</keyword>
<dbReference type="EMBL" id="BARU01010818">
    <property type="protein sequence ID" value="GAH37694.1"/>
    <property type="molecule type" value="Genomic_DNA"/>
</dbReference>
<evidence type="ECO:0000256" key="6">
    <source>
        <dbReference type="ARBA" id="ARBA00023049"/>
    </source>
</evidence>
<accession>X1G806</accession>
<dbReference type="Gene3D" id="3.40.390.10">
    <property type="entry name" value="Collagenase (Catalytic Domain)"/>
    <property type="match status" value="1"/>
</dbReference>
<keyword evidence="3" id="KW-0479">Metal-binding</keyword>
<organism evidence="7">
    <name type="scientific">marine sediment metagenome</name>
    <dbReference type="NCBI Taxonomy" id="412755"/>
    <lineage>
        <taxon>unclassified sequences</taxon>
        <taxon>metagenomes</taxon>
        <taxon>ecological metagenomes</taxon>
    </lineage>
</organism>
<dbReference type="GO" id="GO:0006508">
    <property type="term" value="P:proteolysis"/>
    <property type="evidence" value="ECO:0007669"/>
    <property type="project" value="UniProtKB-KW"/>
</dbReference>
<feature type="non-terminal residue" evidence="7">
    <location>
        <position position="1"/>
    </location>
</feature>